<evidence type="ECO:0000313" key="2">
    <source>
        <dbReference type="EMBL" id="KAK7959818.1"/>
    </source>
</evidence>
<name>A0ABR1QN86_9PEZI</name>
<sequence length="315" mass="35876">MAVDSCSQIWLMRKRRLMQIHVVWEEDPKSQKERTLVSAPEGNKANSRILEITQDDLVYYQPAPGSRWQHQQPPGCVPNHVSPACSVHISPTEHPRVLDLRRKRRIRWVDDAYWAFENIPSDPCLRTENATDKMQVSWADVARFLKPDNKPKDTAARGKDQSSSGAKQGRKSRGVPGLHIPDFTSHQSFTDYLESTAKKFIRKCTVLRNIALGNETAAEKDYHKLLKVVKKRKTQLFPLLDAMDLCASRVPTTFLARTAGPGRCCLPFCFPSSCLTVSWEYGNEDWMYYHSSRGRVLGFKGDGHFLRACLSSFAH</sequence>
<organism evidence="2 3">
    <name type="scientific">Apiospora aurea</name>
    <dbReference type="NCBI Taxonomy" id="335848"/>
    <lineage>
        <taxon>Eukaryota</taxon>
        <taxon>Fungi</taxon>
        <taxon>Dikarya</taxon>
        <taxon>Ascomycota</taxon>
        <taxon>Pezizomycotina</taxon>
        <taxon>Sordariomycetes</taxon>
        <taxon>Xylariomycetidae</taxon>
        <taxon>Amphisphaeriales</taxon>
        <taxon>Apiosporaceae</taxon>
        <taxon>Apiospora</taxon>
    </lineage>
</organism>
<accession>A0ABR1QN86</accession>
<dbReference type="GeneID" id="92073956"/>
<feature type="compositionally biased region" description="Basic and acidic residues" evidence="1">
    <location>
        <begin position="147"/>
        <end position="160"/>
    </location>
</feature>
<dbReference type="Proteomes" id="UP001391051">
    <property type="component" value="Unassembled WGS sequence"/>
</dbReference>
<proteinExistence type="predicted"/>
<gene>
    <name evidence="2" type="ORF">PG986_004672</name>
</gene>
<evidence type="ECO:0000313" key="3">
    <source>
        <dbReference type="Proteomes" id="UP001391051"/>
    </source>
</evidence>
<comment type="caution">
    <text evidence="2">The sequence shown here is derived from an EMBL/GenBank/DDBJ whole genome shotgun (WGS) entry which is preliminary data.</text>
</comment>
<protein>
    <submittedName>
        <fullName evidence="2">Uncharacterized protein</fullName>
    </submittedName>
</protein>
<evidence type="ECO:0000256" key="1">
    <source>
        <dbReference type="SAM" id="MobiDB-lite"/>
    </source>
</evidence>
<reference evidence="2 3" key="1">
    <citation type="submission" date="2023-01" db="EMBL/GenBank/DDBJ databases">
        <title>Analysis of 21 Apiospora genomes using comparative genomics revels a genus with tremendous synthesis potential of carbohydrate active enzymes and secondary metabolites.</title>
        <authorList>
            <person name="Sorensen T."/>
        </authorList>
    </citation>
    <scope>NUCLEOTIDE SEQUENCE [LARGE SCALE GENOMIC DNA]</scope>
    <source>
        <strain evidence="2 3">CBS 24483</strain>
    </source>
</reference>
<dbReference type="RefSeq" id="XP_066703521.1">
    <property type="nucleotide sequence ID" value="XM_066840894.1"/>
</dbReference>
<keyword evidence="3" id="KW-1185">Reference proteome</keyword>
<feature type="region of interest" description="Disordered" evidence="1">
    <location>
        <begin position="147"/>
        <end position="179"/>
    </location>
</feature>
<dbReference type="EMBL" id="JAQQWE010000003">
    <property type="protein sequence ID" value="KAK7959818.1"/>
    <property type="molecule type" value="Genomic_DNA"/>
</dbReference>